<sequence>MPTYQRTHDGHHMTIHAPRGGSGEFDPAAMAADLDGEPILGLDVETRALPDTGPRHFGPDAGLRLVQLGTATVAWVLDPLDPAQRAAIAAVLGDPGRRFVTHTSFDTLAVWSALAIGLGQRVADTHLISKLVDPDERAGHGLKTLTARHLDDGLTLAQTALYARMRALAPPGERAGERWKTWGWAHLPADDEAYVVYVRRLLPVLLDLCGPFSHLVPVEQWLAAQSVGITIRGLALDLPYTRAYLAQVEADHHAAAALIEAELGCPPTSPRFADWLDTQHVPGPRTATGRLQVTADTLTALARDLDTGRLTVSDQVRRMLTARGRVAATSNTIANLRSFLAAADPAGRVHPQINTLRAKTGRMSITGPALQTLKKGDPRLRHCFQADPGHVLISCDFSQVEVRVTAALSRDPALTDVLASGVDIHDATARLLFGDGFTKDQRTLAKRATFGTIYGGGARALMNATGATHQVATDVITRWRAAYPGVAAYSARLADHNPVITGSGRRIPADPLRPYANANYAVQSTARDLLVTAVHTLVTRHGLHDALWLFVHDEVIVHVPTDRAAQVAADLQAAMTTSFRGVAITAEADILGTHWGPLPDTDPAGRAA</sequence>
<dbReference type="InterPro" id="IPR036397">
    <property type="entry name" value="RNaseH_sf"/>
</dbReference>
<evidence type="ECO:0000256" key="9">
    <source>
        <dbReference type="ARBA" id="ARBA00049244"/>
    </source>
</evidence>
<dbReference type="InterPro" id="IPR002562">
    <property type="entry name" value="3'-5'_exonuclease_dom"/>
</dbReference>
<dbReference type="HOGENOM" id="CLU_437999_0_0_11"/>
<dbReference type="InterPro" id="IPR019760">
    <property type="entry name" value="DNA-dir_DNA_pol_A_CS"/>
</dbReference>
<dbReference type="EMBL" id="CP002801">
    <property type="protein sequence ID" value="AEH11007.1"/>
    <property type="molecule type" value="Genomic_DNA"/>
</dbReference>
<dbReference type="GO" id="GO:0003677">
    <property type="term" value="F:DNA binding"/>
    <property type="evidence" value="ECO:0007669"/>
    <property type="project" value="UniProtKB-KW"/>
</dbReference>
<feature type="domain" description="DNA-directed DNA polymerase family A palm" evidence="11">
    <location>
        <begin position="377"/>
        <end position="563"/>
    </location>
</feature>
<dbReference type="InterPro" id="IPR002298">
    <property type="entry name" value="DNA_polymerase_A"/>
</dbReference>
<keyword evidence="4" id="KW-0808">Transferase</keyword>
<protein>
    <recommendedName>
        <fullName evidence="3">DNA polymerase I</fullName>
        <ecNumber evidence="2">2.7.7.7</ecNumber>
    </recommendedName>
</protein>
<dbReference type="GO" id="GO:0003887">
    <property type="term" value="F:DNA-directed DNA polymerase activity"/>
    <property type="evidence" value="ECO:0007669"/>
    <property type="project" value="UniProtKB-KW"/>
</dbReference>
<evidence type="ECO:0000256" key="8">
    <source>
        <dbReference type="ARBA" id="ARBA00023125"/>
    </source>
</evidence>
<dbReference type="PROSITE" id="PS00447">
    <property type="entry name" value="DNA_POLYMERASE_A"/>
    <property type="match status" value="1"/>
</dbReference>
<dbReference type="GO" id="GO:0006261">
    <property type="term" value="P:DNA-templated DNA replication"/>
    <property type="evidence" value="ECO:0007669"/>
    <property type="project" value="InterPro"/>
</dbReference>
<dbReference type="Pfam" id="PF01612">
    <property type="entry name" value="DNA_pol_A_exo1"/>
    <property type="match status" value="1"/>
</dbReference>
<dbReference type="GO" id="GO:0008408">
    <property type="term" value="F:3'-5' exonuclease activity"/>
    <property type="evidence" value="ECO:0007669"/>
    <property type="project" value="InterPro"/>
</dbReference>
<keyword evidence="13" id="KW-1185">Reference proteome</keyword>
<evidence type="ECO:0000259" key="11">
    <source>
        <dbReference type="SMART" id="SM00482"/>
    </source>
</evidence>
<evidence type="ECO:0000256" key="5">
    <source>
        <dbReference type="ARBA" id="ARBA00022695"/>
    </source>
</evidence>
<dbReference type="KEGG" id="fsy:FsymDg_3730"/>
<proteinExistence type="inferred from homology"/>
<dbReference type="InterPro" id="IPR043502">
    <property type="entry name" value="DNA/RNA_pol_sf"/>
</dbReference>
<evidence type="ECO:0000256" key="6">
    <source>
        <dbReference type="ARBA" id="ARBA00022705"/>
    </source>
</evidence>
<comment type="catalytic activity">
    <reaction evidence="9">
        <text>DNA(n) + a 2'-deoxyribonucleoside 5'-triphosphate = DNA(n+1) + diphosphate</text>
        <dbReference type="Rhea" id="RHEA:22508"/>
        <dbReference type="Rhea" id="RHEA-COMP:17339"/>
        <dbReference type="Rhea" id="RHEA-COMP:17340"/>
        <dbReference type="ChEBI" id="CHEBI:33019"/>
        <dbReference type="ChEBI" id="CHEBI:61560"/>
        <dbReference type="ChEBI" id="CHEBI:173112"/>
        <dbReference type="EC" id="2.7.7.7"/>
    </reaction>
</comment>
<dbReference type="Proteomes" id="UP000001549">
    <property type="component" value="Chromosome"/>
</dbReference>
<evidence type="ECO:0000256" key="4">
    <source>
        <dbReference type="ARBA" id="ARBA00022679"/>
    </source>
</evidence>
<dbReference type="SUPFAM" id="SSF53098">
    <property type="entry name" value="Ribonuclease H-like"/>
    <property type="match status" value="1"/>
</dbReference>
<keyword evidence="7 12" id="KW-0239">DNA-directed DNA polymerase</keyword>
<reference evidence="12 13" key="1">
    <citation type="submission" date="2011-05" db="EMBL/GenBank/DDBJ databases">
        <title>Complete sequence of chromosome of Frankia symbiont of Datisca glomerata.</title>
        <authorList>
            <consortium name="US DOE Joint Genome Institute"/>
            <person name="Lucas S."/>
            <person name="Han J."/>
            <person name="Lapidus A."/>
            <person name="Cheng J.-F."/>
            <person name="Goodwin L."/>
            <person name="Pitluck S."/>
            <person name="Peters L."/>
            <person name="Mikhailova N."/>
            <person name="Chertkov O."/>
            <person name="Teshima H."/>
            <person name="Han C."/>
            <person name="Tapia R."/>
            <person name="Land M."/>
            <person name="Hauser L."/>
            <person name="Kyrpides N."/>
            <person name="Ivanova N."/>
            <person name="Pagani I."/>
            <person name="Berry A."/>
            <person name="Pawlowski K."/>
            <person name="Persson T."/>
            <person name="Vanden Heuvel B."/>
            <person name="Benson D."/>
            <person name="Woyke T."/>
        </authorList>
    </citation>
    <scope>NUCLEOTIDE SEQUENCE [LARGE SCALE GENOMIC DNA]</scope>
    <source>
        <strain evidence="13">4085684</strain>
    </source>
</reference>
<dbReference type="PANTHER" id="PTHR10133:SF27">
    <property type="entry name" value="DNA POLYMERASE NU"/>
    <property type="match status" value="1"/>
</dbReference>
<dbReference type="SMART" id="SM00482">
    <property type="entry name" value="POLAc"/>
    <property type="match status" value="1"/>
</dbReference>
<evidence type="ECO:0000313" key="12">
    <source>
        <dbReference type="EMBL" id="AEH11007.1"/>
    </source>
</evidence>
<organism evidence="12 13">
    <name type="scientific">Candidatus Protofrankia datiscae</name>
    <dbReference type="NCBI Taxonomy" id="2716812"/>
    <lineage>
        <taxon>Bacteria</taxon>
        <taxon>Bacillati</taxon>
        <taxon>Actinomycetota</taxon>
        <taxon>Actinomycetes</taxon>
        <taxon>Frankiales</taxon>
        <taxon>Frankiaceae</taxon>
        <taxon>Protofrankia</taxon>
    </lineage>
</organism>
<comment type="similarity">
    <text evidence="1">Belongs to the DNA polymerase type-A family.</text>
</comment>
<evidence type="ECO:0000256" key="2">
    <source>
        <dbReference type="ARBA" id="ARBA00012417"/>
    </source>
</evidence>
<evidence type="ECO:0000256" key="3">
    <source>
        <dbReference type="ARBA" id="ARBA00020311"/>
    </source>
</evidence>
<evidence type="ECO:0000256" key="10">
    <source>
        <dbReference type="SAM" id="MobiDB-lite"/>
    </source>
</evidence>
<dbReference type="PRINTS" id="PR00868">
    <property type="entry name" value="DNAPOLI"/>
</dbReference>
<dbReference type="STRING" id="656024.FsymDg_3730"/>
<dbReference type="eggNOG" id="COG0749">
    <property type="taxonomic scope" value="Bacteria"/>
</dbReference>
<name>F8B491_9ACTN</name>
<accession>F8B491</accession>
<dbReference type="EC" id="2.7.7.7" evidence="2"/>
<evidence type="ECO:0000313" key="13">
    <source>
        <dbReference type="Proteomes" id="UP000001549"/>
    </source>
</evidence>
<dbReference type="RefSeq" id="WP_013874887.1">
    <property type="nucleotide sequence ID" value="NC_015656.1"/>
</dbReference>
<gene>
    <name evidence="12" type="ordered locus">FsymDg_3730</name>
</gene>
<keyword evidence="5" id="KW-0548">Nucleotidyltransferase</keyword>
<dbReference type="GO" id="GO:0006302">
    <property type="term" value="P:double-strand break repair"/>
    <property type="evidence" value="ECO:0007669"/>
    <property type="project" value="TreeGrafter"/>
</dbReference>
<feature type="compositionally biased region" description="Basic and acidic residues" evidence="10">
    <location>
        <begin position="1"/>
        <end position="12"/>
    </location>
</feature>
<dbReference type="Gene3D" id="3.30.70.370">
    <property type="match status" value="1"/>
</dbReference>
<evidence type="ECO:0000256" key="7">
    <source>
        <dbReference type="ARBA" id="ARBA00022932"/>
    </source>
</evidence>
<dbReference type="AlphaFoldDB" id="F8B491"/>
<feature type="region of interest" description="Disordered" evidence="10">
    <location>
        <begin position="1"/>
        <end position="28"/>
    </location>
</feature>
<keyword evidence="6" id="KW-0235">DNA replication</keyword>
<dbReference type="PANTHER" id="PTHR10133">
    <property type="entry name" value="DNA POLYMERASE I"/>
    <property type="match status" value="1"/>
</dbReference>
<dbReference type="SUPFAM" id="SSF56672">
    <property type="entry name" value="DNA/RNA polymerases"/>
    <property type="match status" value="1"/>
</dbReference>
<dbReference type="InterPro" id="IPR001098">
    <property type="entry name" value="DNA-dir_DNA_pol_A_palm_dom"/>
</dbReference>
<dbReference type="InterPro" id="IPR012337">
    <property type="entry name" value="RNaseH-like_sf"/>
</dbReference>
<evidence type="ECO:0000256" key="1">
    <source>
        <dbReference type="ARBA" id="ARBA00007705"/>
    </source>
</evidence>
<keyword evidence="8" id="KW-0238">DNA-binding</keyword>
<dbReference type="Pfam" id="PF00476">
    <property type="entry name" value="DNA_pol_A"/>
    <property type="match status" value="1"/>
</dbReference>
<dbReference type="Gene3D" id="1.10.150.20">
    <property type="entry name" value="5' to 3' exonuclease, C-terminal subdomain"/>
    <property type="match status" value="1"/>
</dbReference>
<dbReference type="Gene3D" id="3.30.420.10">
    <property type="entry name" value="Ribonuclease H-like superfamily/Ribonuclease H"/>
    <property type="match status" value="1"/>
</dbReference>